<comment type="caution">
    <text evidence="2">The sequence shown here is derived from an EMBL/GenBank/DDBJ whole genome shotgun (WGS) entry which is preliminary data.</text>
</comment>
<keyword evidence="3" id="KW-1185">Reference proteome</keyword>
<reference evidence="3" key="1">
    <citation type="submission" date="2023-07" db="EMBL/GenBank/DDBJ databases">
        <title>Whole genome shotgun sequence of Streptomyces cacaoi subsp. asoensis NBRC 13813.</title>
        <authorList>
            <person name="Komaki H."/>
            <person name="Tamura T."/>
        </authorList>
    </citation>
    <scope>NUCLEOTIDE SEQUENCE [LARGE SCALE GENOMIC DNA]</scope>
    <source>
        <strain evidence="3">NBRC 13813</strain>
    </source>
</reference>
<evidence type="ECO:0000256" key="1">
    <source>
        <dbReference type="SAM" id="MobiDB-lite"/>
    </source>
</evidence>
<evidence type="ECO:0000313" key="2">
    <source>
        <dbReference type="EMBL" id="GHI60551.1"/>
    </source>
</evidence>
<dbReference type="InterPro" id="IPR029058">
    <property type="entry name" value="AB_hydrolase_fold"/>
</dbReference>
<dbReference type="GO" id="GO:0016787">
    <property type="term" value="F:hydrolase activity"/>
    <property type="evidence" value="ECO:0007669"/>
    <property type="project" value="UniProtKB-KW"/>
</dbReference>
<dbReference type="Proteomes" id="UP000649259">
    <property type="component" value="Unassembled WGS sequence"/>
</dbReference>
<sequence>MIGMTGTRQILFVQGGGEGTHDAWDDKLVGSLRRALGEGYEVRYPRMPDEDDPGYAAWGPAILRGTAGLGDGAAVVGHSVGGTMLVRALAERPPRGRLAAIVLISAPFVGEGGWPDEESGLPADLGARLPQGVPVHVFHGLDDDTVPPSHADLYARAIPQARVHRLPGRDHQLGDDLREVAAVLVPGGGQSPGRTNSGWSSSRSQLPSG</sequence>
<dbReference type="EMBL" id="BNEB01000002">
    <property type="protein sequence ID" value="GHI60551.1"/>
    <property type="molecule type" value="Genomic_DNA"/>
</dbReference>
<organism evidence="2 3">
    <name type="scientific">Streptomyces asoensis</name>
    <dbReference type="NCBI Taxonomy" id="249586"/>
    <lineage>
        <taxon>Bacteria</taxon>
        <taxon>Bacillati</taxon>
        <taxon>Actinomycetota</taxon>
        <taxon>Actinomycetes</taxon>
        <taxon>Kitasatosporales</taxon>
        <taxon>Streptomycetaceae</taxon>
        <taxon>Streptomyces</taxon>
    </lineage>
</organism>
<proteinExistence type="predicted"/>
<feature type="compositionally biased region" description="Polar residues" evidence="1">
    <location>
        <begin position="192"/>
        <end position="209"/>
    </location>
</feature>
<name>A0ABQ3RXG0_9ACTN</name>
<feature type="region of interest" description="Disordered" evidence="1">
    <location>
        <begin position="185"/>
        <end position="209"/>
    </location>
</feature>
<dbReference type="Gene3D" id="3.40.50.1820">
    <property type="entry name" value="alpha/beta hydrolase"/>
    <property type="match status" value="1"/>
</dbReference>
<dbReference type="PANTHER" id="PTHR15394">
    <property type="entry name" value="SERINE HYDROLASE RBBP9"/>
    <property type="match status" value="1"/>
</dbReference>
<keyword evidence="2" id="KW-0378">Hydrolase</keyword>
<gene>
    <name evidence="2" type="ORF">Saso_22010</name>
</gene>
<protein>
    <submittedName>
        <fullName evidence="2">Alpha/beta hydrolase</fullName>
    </submittedName>
</protein>
<dbReference type="SUPFAM" id="SSF53474">
    <property type="entry name" value="alpha/beta-Hydrolases"/>
    <property type="match status" value="1"/>
</dbReference>
<dbReference type="PANTHER" id="PTHR15394:SF3">
    <property type="entry name" value="SERINE HYDROLASE RBBP9"/>
    <property type="match status" value="1"/>
</dbReference>
<accession>A0ABQ3RXG0</accession>
<dbReference type="InterPro" id="IPR010662">
    <property type="entry name" value="RBBP9/YdeN"/>
</dbReference>
<evidence type="ECO:0000313" key="3">
    <source>
        <dbReference type="Proteomes" id="UP000649259"/>
    </source>
</evidence>